<evidence type="ECO:0000256" key="6">
    <source>
        <dbReference type="ARBA" id="ARBA00022801"/>
    </source>
</evidence>
<comment type="similarity">
    <text evidence="3">Belongs to the CCR4/nocturin family.</text>
</comment>
<dbReference type="GO" id="GO:0000175">
    <property type="term" value="F:3'-5'-RNA exonuclease activity"/>
    <property type="evidence" value="ECO:0007669"/>
    <property type="project" value="TreeGrafter"/>
</dbReference>
<dbReference type="InterPro" id="IPR050410">
    <property type="entry name" value="CCR4/nocturin_mRNA_transcr"/>
</dbReference>
<comment type="cofactor">
    <cofactor evidence="1">
        <name>Mg(2+)</name>
        <dbReference type="ChEBI" id="CHEBI:18420"/>
    </cofactor>
</comment>
<keyword evidence="8" id="KW-0090">Biological rhythms</keyword>
<dbReference type="Proteomes" id="UP000694845">
    <property type="component" value="Unplaced"/>
</dbReference>
<evidence type="ECO:0000259" key="10">
    <source>
        <dbReference type="Pfam" id="PF03372"/>
    </source>
</evidence>
<feature type="domain" description="Endonuclease/exonuclease/phosphatase" evidence="10">
    <location>
        <begin position="102"/>
        <end position="376"/>
    </location>
</feature>
<dbReference type="GO" id="GO:0005737">
    <property type="term" value="C:cytoplasm"/>
    <property type="evidence" value="ECO:0007669"/>
    <property type="project" value="UniProtKB-SubCell"/>
</dbReference>
<dbReference type="RefSeq" id="XP_022108069.1">
    <property type="nucleotide sequence ID" value="XM_022252377.1"/>
</dbReference>
<evidence type="ECO:0000256" key="7">
    <source>
        <dbReference type="ARBA" id="ARBA00022842"/>
    </source>
</evidence>
<evidence type="ECO:0000256" key="3">
    <source>
        <dbReference type="ARBA" id="ARBA00010774"/>
    </source>
</evidence>
<evidence type="ECO:0000313" key="12">
    <source>
        <dbReference type="RefSeq" id="XP_022108069.1"/>
    </source>
</evidence>
<comment type="subcellular location">
    <subcellularLocation>
        <location evidence="2">Cytoplasm</location>
    </subcellularLocation>
</comment>
<evidence type="ECO:0000256" key="4">
    <source>
        <dbReference type="ARBA" id="ARBA00022490"/>
    </source>
</evidence>
<dbReference type="FunFam" id="3.60.10.10:FF:000012">
    <property type="entry name" value="nocturnin isoform X2"/>
    <property type="match status" value="1"/>
</dbReference>
<dbReference type="InterPro" id="IPR036691">
    <property type="entry name" value="Endo/exonu/phosph_ase_sf"/>
</dbReference>
<evidence type="ECO:0000313" key="11">
    <source>
        <dbReference type="Proteomes" id="UP000694845"/>
    </source>
</evidence>
<dbReference type="SUPFAM" id="SSF56219">
    <property type="entry name" value="DNase I-like"/>
    <property type="match status" value="1"/>
</dbReference>
<evidence type="ECO:0000256" key="5">
    <source>
        <dbReference type="ARBA" id="ARBA00022723"/>
    </source>
</evidence>
<keyword evidence="5" id="KW-0479">Metal-binding</keyword>
<dbReference type="Gene3D" id="3.60.10.10">
    <property type="entry name" value="Endonuclease/exonuclease/phosphatase"/>
    <property type="match status" value="1"/>
</dbReference>
<proteinExistence type="inferred from homology"/>
<accession>A0A8B7ZRP6</accession>
<reference evidence="12" key="1">
    <citation type="submission" date="2025-08" db="UniProtKB">
        <authorList>
            <consortium name="RefSeq"/>
        </authorList>
    </citation>
    <scope>IDENTIFICATION</scope>
</reference>
<evidence type="ECO:0000256" key="9">
    <source>
        <dbReference type="ARBA" id="ARBA00023807"/>
    </source>
</evidence>
<dbReference type="OrthoDB" id="276515at2759"/>
<sequence>MIITWMEVVLKSIYRNLFLVLARQILKLINSVMGRTTSRITMLHSNILDQSPAGKLTSQQLLKHCIDAQNNQPSLLKRSFRSLLGDTVDRAEGRDNTSIRIMQWNVLADALSKGADNFIKCPREALEWDTRRVSCLREILTYDPDVICLQEVDHFHDFFKVQLERVGYKGVFKAKPDSPCLDCLSNNGPDGCAVFYKLEKFSLVNSMCPVLEVKDGGSTWPTNQVAVLLRLKCKAVEDHHEKELVVGTTHLKAKASWHQLRHLQGLNLLEVLQQQAGGCPLILSGDFNAEPSENVYKAFEASKMGLDSVYKNLSEDCNSEPPYTTWKIRPSGEVCHTIDYMWYTQNQLCPVKILELPLGEHLGKDRLPSHTYPSDHLSLVADFAFKS</sequence>
<dbReference type="GO" id="GO:0048511">
    <property type="term" value="P:rhythmic process"/>
    <property type="evidence" value="ECO:0007669"/>
    <property type="project" value="UniProtKB-KW"/>
</dbReference>
<gene>
    <name evidence="12" type="primary">LOC110988644</name>
</gene>
<evidence type="ECO:0000256" key="8">
    <source>
        <dbReference type="ARBA" id="ARBA00023108"/>
    </source>
</evidence>
<dbReference type="GO" id="GO:0006139">
    <property type="term" value="P:nucleobase-containing compound metabolic process"/>
    <property type="evidence" value="ECO:0007669"/>
    <property type="project" value="UniProtKB-ARBA"/>
</dbReference>
<evidence type="ECO:0000256" key="1">
    <source>
        <dbReference type="ARBA" id="ARBA00001946"/>
    </source>
</evidence>
<dbReference type="PANTHER" id="PTHR12121:SF45">
    <property type="entry name" value="NOCTURNIN"/>
    <property type="match status" value="1"/>
</dbReference>
<dbReference type="InterPro" id="IPR005135">
    <property type="entry name" value="Endo/exonuclease/phosphatase"/>
</dbReference>
<keyword evidence="4" id="KW-0963">Cytoplasm</keyword>
<keyword evidence="7" id="KW-0460">Magnesium</keyword>
<name>A0A8B7ZRP6_ACAPL</name>
<dbReference type="PANTHER" id="PTHR12121">
    <property type="entry name" value="CARBON CATABOLITE REPRESSOR PROTEIN 4"/>
    <property type="match status" value="1"/>
</dbReference>
<dbReference type="CTD" id="25819"/>
<organism evidence="11 12">
    <name type="scientific">Acanthaster planci</name>
    <name type="common">Crown-of-thorns starfish</name>
    <dbReference type="NCBI Taxonomy" id="133434"/>
    <lineage>
        <taxon>Eukaryota</taxon>
        <taxon>Metazoa</taxon>
        <taxon>Echinodermata</taxon>
        <taxon>Eleutherozoa</taxon>
        <taxon>Asterozoa</taxon>
        <taxon>Asteroidea</taxon>
        <taxon>Valvatacea</taxon>
        <taxon>Valvatida</taxon>
        <taxon>Acanthasteridae</taxon>
        <taxon>Acanthaster</taxon>
    </lineage>
</organism>
<dbReference type="Pfam" id="PF03372">
    <property type="entry name" value="Exo_endo_phos"/>
    <property type="match status" value="1"/>
</dbReference>
<keyword evidence="6" id="KW-0378">Hydrolase</keyword>
<dbReference type="GO" id="GO:0046872">
    <property type="term" value="F:metal ion binding"/>
    <property type="evidence" value="ECO:0007669"/>
    <property type="project" value="UniProtKB-KW"/>
</dbReference>
<dbReference type="AlphaFoldDB" id="A0A8B7ZRP6"/>
<dbReference type="KEGG" id="aplc:110988644"/>
<protein>
    <recommendedName>
        <fullName evidence="9">Nocturnin</fullName>
    </recommendedName>
</protein>
<keyword evidence="11" id="KW-1185">Reference proteome</keyword>
<evidence type="ECO:0000256" key="2">
    <source>
        <dbReference type="ARBA" id="ARBA00004496"/>
    </source>
</evidence>
<dbReference type="GeneID" id="110988644"/>